<dbReference type="SMART" id="SM00869">
    <property type="entry name" value="Autotransporter"/>
    <property type="match status" value="1"/>
</dbReference>
<dbReference type="InterPro" id="IPR012332">
    <property type="entry name" value="Autotransporter_pectin_lyase_C"/>
</dbReference>
<comment type="caution">
    <text evidence="3">The sequence shown here is derived from an EMBL/GenBank/DDBJ whole genome shotgun (WGS) entry which is preliminary data.</text>
</comment>
<sequence length="1651" mass="162343">MIARQAPKAAIDSGALTPRNIRRRAALLASTTLTSAILAAAALLPSEALAATNCGTAIPAGAPANYTVACGQGPFNSGITYNTNTATSSVIFVFTNTQSTGTGGAPGANLTSSSANHSIQAQINQLTGGPAPSITGAAGADGFSISTSGATSPIIYDQNAGTVSGGGSSALSGGANGVQLSTTGANSPVIFDLNGGTINGGGPTSLIILPTNSDGVLITTTKAGSDINFDTATGTTISAANGNGAELHAGAGSSIGSDPTNNTIDGSITSTQTLLGAGVGTGWLGTATGTGNVTENIGSTGDVSGSGAGLVGTTQNGNVTFDVSGQVNQTGATGGTADSFALLPVGISGVASGNGNVSITTETSSSVSEVGAQSITGILGAGILGVAEGTGTAAVTADGSVTAAGVGVAAINTGTGAATTTIGGNVTITGASGSVTAFVLPLTVGGYALSTSSAATTDVYGGNIGSAVAGTSPDLGAAAVVLGGTSDATVNIGDGTHSASTIYANEVGVVAFNSGTGNAIINNTLDPNNGQNTINSGGLGFASVALDGGNATVNGGNINSNLNGAGGFGSSGAIALALGSTGDATVNLQGNVYTDNTTAGTAGTFGGLAVSEGGNATVTSTAGTTIDPAIGLAAVVLSGNGLASVPNNATVDSTVIGLLGVNTGTGSVLITNSTTGDVEASTGAGVIAFKLGENTAPVAGYTDPITGNADYSVVVDNTGIVNAPAGPGVGVIAFDPSATAVNNVLVSNDGSAGSGTGSITGEGDNPLDAAIGVAADGNVVIVNDHRATVTNTTGDAGQAIIALAGDSVSVTNDRRSSITGNVDVGSLTGNATLTNDRGSNWTFDGTSIVGAADEATITNSRGATIDEEGTSALVALGGDGATITNETGARINGDGTVNALAAVALSGDATITNETGARIDLTGANALAAVALDGDATINNETRGRIDLIGLNANVVFASGDAAINNFDGARFRLNGANASFVVGGTSATINNYNGAHFSLNGLNANVIVADTGNAEINNYNGARFSLNGLTGDLLLAEDGATEINNYNGAHLNLAGVSGSLVAGSTDAIIDNYNGAHLNLLGGNAIEVAAGSGDATVDNYNGGRINMIGLNSITLSAPNGVEEFDNEANSTIFNDGFGTIAGADNLQFYNSGLITQVDGHVGDLLVIDPATYTASGDSTYAADAQLGGPGSTADLLYIDGAASGQTTIEVNDVGTGPGAYNQQGIALVQVTSADGTSVPDNWVLDGNGTIGSTPVINKGLFAYYLATDPTGTSAVDPTTASIVGATAGPDERVALYSVPGYVGQELPVAITAAQDLWQESALLWEDRQSEIRDWVAAGGNVPSAGADLPTRKGPPPAYVPPAPSFNVWAKGIGSWTNSSDQHTIYPVGGPLTYDLSYHQSSYGVIGGLDYGRDNIFAPGDALIFGPLGGYLESHLNFNHSGDSFVYKGGTVGGSVTYLRGGFFVDGLAKADLLNLQINSSLGGLNSAYSGPSIGLDTVGGIGEFGYRFGFGPGFFEPIGTLTYSQTHIDTLNALSQWGANVNFGNGEDFRGAAGGRLGVTLPGVFGGHVVEAWVLGRVWDEFLNNGNVVDLLNEGPDAYVFDNIGHVYGEAKGGITLVSIGRGWSGFVDGGVKFNNQWNTITAKGGVNYQF</sequence>
<keyword evidence="1" id="KW-0732">Signal</keyword>
<dbReference type="OrthoDB" id="6053567at2"/>
<protein>
    <recommendedName>
        <fullName evidence="2">Autotransporter domain-containing protein</fullName>
    </recommendedName>
</protein>
<feature type="chain" id="PRO_5017749961" description="Autotransporter domain-containing protein" evidence="1">
    <location>
        <begin position="51"/>
        <end position="1651"/>
    </location>
</feature>
<evidence type="ECO:0000259" key="2">
    <source>
        <dbReference type="PROSITE" id="PS51208"/>
    </source>
</evidence>
<dbReference type="EMBL" id="QUMO01000005">
    <property type="protein sequence ID" value="REF84089.1"/>
    <property type="molecule type" value="Genomic_DNA"/>
</dbReference>
<dbReference type="InterPro" id="IPR011050">
    <property type="entry name" value="Pectin_lyase_fold/virulence"/>
</dbReference>
<accession>A0A3D9YYU8</accession>
<dbReference type="InterPro" id="IPR036709">
    <property type="entry name" value="Autotransporte_beta_dom_sf"/>
</dbReference>
<evidence type="ECO:0000256" key="1">
    <source>
        <dbReference type="SAM" id="SignalP"/>
    </source>
</evidence>
<dbReference type="PROSITE" id="PS51318">
    <property type="entry name" value="TAT"/>
    <property type="match status" value="1"/>
</dbReference>
<reference evidence="3 4" key="1">
    <citation type="submission" date="2018-08" db="EMBL/GenBank/DDBJ databases">
        <title>Genomic Encyclopedia of Type Strains, Phase IV (KMG-IV): sequencing the most valuable type-strain genomes for metagenomic binning, comparative biology and taxonomic classification.</title>
        <authorList>
            <person name="Goeker M."/>
        </authorList>
    </citation>
    <scope>NUCLEOTIDE SEQUENCE [LARGE SCALE GENOMIC DNA]</scope>
    <source>
        <strain evidence="3 4">BW863</strain>
    </source>
</reference>
<keyword evidence="4" id="KW-1185">Reference proteome</keyword>
<dbReference type="SUPFAM" id="SSF51126">
    <property type="entry name" value="Pectin lyase-like"/>
    <property type="match status" value="1"/>
</dbReference>
<dbReference type="InterPro" id="IPR005546">
    <property type="entry name" value="Autotransporte_beta"/>
</dbReference>
<evidence type="ECO:0000313" key="4">
    <source>
        <dbReference type="Proteomes" id="UP000256900"/>
    </source>
</evidence>
<evidence type="ECO:0000313" key="3">
    <source>
        <dbReference type="EMBL" id="REF84089.1"/>
    </source>
</evidence>
<dbReference type="InterPro" id="IPR006311">
    <property type="entry name" value="TAT_signal"/>
</dbReference>
<proteinExistence type="predicted"/>
<dbReference type="Gene3D" id="2.160.20.20">
    <property type="match status" value="1"/>
</dbReference>
<name>A0A3D9YYU8_9HYPH</name>
<feature type="domain" description="Autotransporter" evidence="2">
    <location>
        <begin position="1360"/>
        <end position="1651"/>
    </location>
</feature>
<dbReference type="PROSITE" id="PS51208">
    <property type="entry name" value="AUTOTRANSPORTER"/>
    <property type="match status" value="1"/>
</dbReference>
<gene>
    <name evidence="3" type="ORF">DES32_2934</name>
</gene>
<dbReference type="RefSeq" id="WP_129396495.1">
    <property type="nucleotide sequence ID" value="NZ_CP025086.1"/>
</dbReference>
<organism evidence="3 4">
    <name type="scientific">Methylovirgula ligni</name>
    <dbReference type="NCBI Taxonomy" id="569860"/>
    <lineage>
        <taxon>Bacteria</taxon>
        <taxon>Pseudomonadati</taxon>
        <taxon>Pseudomonadota</taxon>
        <taxon>Alphaproteobacteria</taxon>
        <taxon>Hyphomicrobiales</taxon>
        <taxon>Beijerinckiaceae</taxon>
        <taxon>Methylovirgula</taxon>
    </lineage>
</organism>
<dbReference type="Proteomes" id="UP000256900">
    <property type="component" value="Unassembled WGS sequence"/>
</dbReference>
<dbReference type="SUPFAM" id="SSF103515">
    <property type="entry name" value="Autotransporter"/>
    <property type="match status" value="1"/>
</dbReference>
<feature type="signal peptide" evidence="1">
    <location>
        <begin position="1"/>
        <end position="50"/>
    </location>
</feature>